<accession>A0AAN7QBH9</accession>
<dbReference type="Pfam" id="PF13873">
    <property type="entry name" value="Myb_DNA-bind_5"/>
    <property type="match status" value="1"/>
</dbReference>
<dbReference type="AlphaFoldDB" id="A0AAN7QBH9"/>
<gene>
    <name evidence="7" type="ORF">RN001_003166</name>
</gene>
<comment type="caution">
    <text evidence="7">The sequence shown here is derived from an EMBL/GenBank/DDBJ whole genome shotgun (WGS) entry which is preliminary data.</text>
</comment>
<reference evidence="8" key="1">
    <citation type="submission" date="2023-01" db="EMBL/GenBank/DDBJ databases">
        <title>Key to firefly adult light organ development and bioluminescence: homeobox transcription factors regulate luciferase expression and transportation to peroxisome.</title>
        <authorList>
            <person name="Fu X."/>
        </authorList>
    </citation>
    <scope>NUCLEOTIDE SEQUENCE [LARGE SCALE GENOMIC DNA]</scope>
</reference>
<organism evidence="7 8">
    <name type="scientific">Aquatica leii</name>
    <dbReference type="NCBI Taxonomy" id="1421715"/>
    <lineage>
        <taxon>Eukaryota</taxon>
        <taxon>Metazoa</taxon>
        <taxon>Ecdysozoa</taxon>
        <taxon>Arthropoda</taxon>
        <taxon>Hexapoda</taxon>
        <taxon>Insecta</taxon>
        <taxon>Pterygota</taxon>
        <taxon>Neoptera</taxon>
        <taxon>Endopterygota</taxon>
        <taxon>Coleoptera</taxon>
        <taxon>Polyphaga</taxon>
        <taxon>Elateriformia</taxon>
        <taxon>Elateroidea</taxon>
        <taxon>Lampyridae</taxon>
        <taxon>Luciolinae</taxon>
        <taxon>Aquatica</taxon>
    </lineage>
</organism>
<evidence type="ECO:0000313" key="8">
    <source>
        <dbReference type="Proteomes" id="UP001353858"/>
    </source>
</evidence>
<evidence type="ECO:0000256" key="4">
    <source>
        <dbReference type="ARBA" id="ARBA00023163"/>
    </source>
</evidence>
<keyword evidence="4" id="KW-0804">Transcription</keyword>
<sequence length="69" mass="7899">MEGKKRCPNFTSDDKIKLIQLIESQRDVILNKKTDGVTNKAKEEARLRITTNFNATSNTIRPADSFKKM</sequence>
<evidence type="ECO:0000259" key="6">
    <source>
        <dbReference type="Pfam" id="PF13873"/>
    </source>
</evidence>
<name>A0AAN7QBH9_9COLE</name>
<evidence type="ECO:0000256" key="3">
    <source>
        <dbReference type="ARBA" id="ARBA00023015"/>
    </source>
</evidence>
<feature type="domain" description="Myb/SANT-like DNA-binding" evidence="6">
    <location>
        <begin position="6"/>
        <end position="68"/>
    </location>
</feature>
<evidence type="ECO:0000256" key="2">
    <source>
        <dbReference type="ARBA" id="ARBA00016807"/>
    </source>
</evidence>
<keyword evidence="3" id="KW-0805">Transcription regulation</keyword>
<evidence type="ECO:0000313" key="7">
    <source>
        <dbReference type="EMBL" id="KAK4886895.1"/>
    </source>
</evidence>
<evidence type="ECO:0000256" key="5">
    <source>
        <dbReference type="ARBA" id="ARBA00025466"/>
    </source>
</evidence>
<comment type="subunit">
    <text evidence="1">Self-associates forming complexes of several hundred monomers.</text>
</comment>
<dbReference type="InterPro" id="IPR028002">
    <property type="entry name" value="Myb_DNA-bind_5"/>
</dbReference>
<keyword evidence="8" id="KW-1185">Reference proteome</keyword>
<evidence type="ECO:0000256" key="1">
    <source>
        <dbReference type="ARBA" id="ARBA00011764"/>
    </source>
</evidence>
<proteinExistence type="predicted"/>
<protein>
    <recommendedName>
        <fullName evidence="2">Regulatory protein zeste</fullName>
    </recommendedName>
</protein>
<dbReference type="Proteomes" id="UP001353858">
    <property type="component" value="Unassembled WGS sequence"/>
</dbReference>
<comment type="function">
    <text evidence="5">Involved in transvection phenomena (= synapsis-dependent gene expression), where the synaptic pairing of chromosomes carrying genes with which zeste interacts influences the expression of these genes. Zeste binds to DNA and stimulates transcription from a nearby promoter.</text>
</comment>
<dbReference type="EMBL" id="JARPUR010000001">
    <property type="protein sequence ID" value="KAK4886895.1"/>
    <property type="molecule type" value="Genomic_DNA"/>
</dbReference>